<name>A0ABV8T5H5_9ACTN</name>
<evidence type="ECO:0000259" key="8">
    <source>
        <dbReference type="PROSITE" id="PS50011"/>
    </source>
</evidence>
<feature type="region of interest" description="Disordered" evidence="7">
    <location>
        <begin position="1"/>
        <end position="35"/>
    </location>
</feature>
<organism evidence="9 10">
    <name type="scientific">Streptomyces andamanensis</name>
    <dbReference type="NCBI Taxonomy" id="1565035"/>
    <lineage>
        <taxon>Bacteria</taxon>
        <taxon>Bacillati</taxon>
        <taxon>Actinomycetota</taxon>
        <taxon>Actinomycetes</taxon>
        <taxon>Kitasatosporales</taxon>
        <taxon>Streptomycetaceae</taxon>
        <taxon>Streptomyces</taxon>
    </lineage>
</organism>
<feature type="region of interest" description="Disordered" evidence="7">
    <location>
        <begin position="292"/>
        <end position="366"/>
    </location>
</feature>
<dbReference type="EMBL" id="JBHSDP010000002">
    <property type="protein sequence ID" value="MFC4326386.1"/>
    <property type="molecule type" value="Genomic_DNA"/>
</dbReference>
<feature type="compositionally biased region" description="Low complexity" evidence="7">
    <location>
        <begin position="327"/>
        <end position="366"/>
    </location>
</feature>
<gene>
    <name evidence="9" type="ORF">ACFPC0_00790</name>
</gene>
<proteinExistence type="predicted"/>
<keyword evidence="3 6" id="KW-0547">Nucleotide-binding</keyword>
<dbReference type="Pfam" id="PF00400">
    <property type="entry name" value="WD40"/>
    <property type="match status" value="5"/>
</dbReference>
<feature type="domain" description="Protein kinase" evidence="8">
    <location>
        <begin position="41"/>
        <end position="303"/>
    </location>
</feature>
<dbReference type="PROSITE" id="PS50294">
    <property type="entry name" value="WD_REPEATS_REGION"/>
    <property type="match status" value="2"/>
</dbReference>
<feature type="repeat" description="WD" evidence="5">
    <location>
        <begin position="685"/>
        <end position="721"/>
    </location>
</feature>
<accession>A0ABV8T5H5</accession>
<dbReference type="InterPro" id="IPR015943">
    <property type="entry name" value="WD40/YVTN_repeat-like_dom_sf"/>
</dbReference>
<dbReference type="SUPFAM" id="SSF50998">
    <property type="entry name" value="Quinoprotein alcohol dehydrogenase-like"/>
    <property type="match status" value="1"/>
</dbReference>
<dbReference type="InterPro" id="IPR008271">
    <property type="entry name" value="Ser/Thr_kinase_AS"/>
</dbReference>
<dbReference type="Gene3D" id="1.10.510.10">
    <property type="entry name" value="Transferase(Phosphotransferase) domain 1"/>
    <property type="match status" value="1"/>
</dbReference>
<evidence type="ECO:0000256" key="7">
    <source>
        <dbReference type="SAM" id="MobiDB-lite"/>
    </source>
</evidence>
<dbReference type="InterPro" id="IPR011047">
    <property type="entry name" value="Quinoprotein_ADH-like_sf"/>
</dbReference>
<feature type="binding site" evidence="6">
    <location>
        <position position="69"/>
    </location>
    <ligand>
        <name>ATP</name>
        <dbReference type="ChEBI" id="CHEBI:30616"/>
    </ligand>
</feature>
<dbReference type="InterPro" id="IPR017441">
    <property type="entry name" value="Protein_kinase_ATP_BS"/>
</dbReference>
<sequence>MSQPDHGPHAVPHPAGAPGWPVEPPPVRPLGSGDPVTAGPYRLEGLLGSGGMGRVYLARTPAGSAVAVKVVHREYAADASFRKRFEQEVSAARRVQGLYTVPVVDADLATDEPWLATAYVPGPALHDAVAARGPLAATAVLALTAQVAEALQSIHAAGVIHRDLKPSNILLSADGPKVIDFGIARAADVTSVTSTGMLAGTPGYMAPEYIRGESLTAAVDVFALGAIAAYAATARPAFGGTGHSVLYRILEQAPDLDGCPEPVRTVAARCLAKDPAQRPGLAEVIRLCRTDGTGAPARPDPAVPPQRTAVDPAPDLHSAATAPDLHSAATAPAAPQAPEPGAGQGSPAPTPDAATGPGPAQPAPLAHTPAMSVPALLGGIGVLAVVGILVAVLLPGSSSGRHTPTEVQPAATLGGYPRGKGPEGVAFSPDGATLATGAGDGTVRLWDVAGRKVRARFVPRTAPGATPVAVTTVAFSPDGRLLAAGTARNVVTLWDVARRRQVAAITTTDEDSDSIDSVAFSPDSRLLATASEGGAQLWRAGTGSDLGTSVAVLDDDMWARQVAFSRDGRTLATVGHSRDRNSGSAWSVRLWDVDRHKARKELVRAEEVYGVSYSADGRTIATAAENRRVELWNAADGGAAGNVDETTGVPVQCVEYSPRGSTLAVFDGQVVRLWDTAENKLTYRLVGNHWNVRTLAFGPDGTQVATTSSDGVVYLWKIPAS</sequence>
<keyword evidence="2" id="KW-0677">Repeat</keyword>
<dbReference type="GO" id="GO:0004674">
    <property type="term" value="F:protein serine/threonine kinase activity"/>
    <property type="evidence" value="ECO:0007669"/>
    <property type="project" value="UniProtKB-KW"/>
</dbReference>
<dbReference type="Pfam" id="PF00069">
    <property type="entry name" value="Pkinase"/>
    <property type="match status" value="1"/>
</dbReference>
<evidence type="ECO:0000256" key="2">
    <source>
        <dbReference type="ARBA" id="ARBA00022737"/>
    </source>
</evidence>
<dbReference type="SMART" id="SM00320">
    <property type="entry name" value="WD40"/>
    <property type="match status" value="7"/>
</dbReference>
<evidence type="ECO:0000313" key="10">
    <source>
        <dbReference type="Proteomes" id="UP001595824"/>
    </source>
</evidence>
<feature type="repeat" description="WD" evidence="5">
    <location>
        <begin position="470"/>
        <end position="504"/>
    </location>
</feature>
<keyword evidence="9" id="KW-0418">Kinase</keyword>
<dbReference type="SUPFAM" id="SSF56112">
    <property type="entry name" value="Protein kinase-like (PK-like)"/>
    <property type="match status" value="1"/>
</dbReference>
<dbReference type="InterPro" id="IPR001680">
    <property type="entry name" value="WD40_rpt"/>
</dbReference>
<dbReference type="PANTHER" id="PTHR19879:SF9">
    <property type="entry name" value="TRANSCRIPTION INITIATION FACTOR TFIID SUBUNIT 5"/>
    <property type="match status" value="1"/>
</dbReference>
<dbReference type="InterPro" id="IPR019775">
    <property type="entry name" value="WD40_repeat_CS"/>
</dbReference>
<protein>
    <submittedName>
        <fullName evidence="9">WD40 repeat domain-containing serine/threonine protein kinase</fullName>
    </submittedName>
</protein>
<reference evidence="10" key="1">
    <citation type="journal article" date="2019" name="Int. J. Syst. Evol. Microbiol.">
        <title>The Global Catalogue of Microorganisms (GCM) 10K type strain sequencing project: providing services to taxonomists for standard genome sequencing and annotation.</title>
        <authorList>
            <consortium name="The Broad Institute Genomics Platform"/>
            <consortium name="The Broad Institute Genome Sequencing Center for Infectious Disease"/>
            <person name="Wu L."/>
            <person name="Ma J."/>
        </authorList>
    </citation>
    <scope>NUCLEOTIDE SEQUENCE [LARGE SCALE GENOMIC DNA]</scope>
    <source>
        <strain evidence="10">PCU 347</strain>
    </source>
</reference>
<keyword evidence="9" id="KW-0723">Serine/threonine-protein kinase</keyword>
<dbReference type="CDD" id="cd00200">
    <property type="entry name" value="WD40"/>
    <property type="match status" value="1"/>
</dbReference>
<dbReference type="PROSITE" id="PS00108">
    <property type="entry name" value="PROTEIN_KINASE_ST"/>
    <property type="match status" value="1"/>
</dbReference>
<dbReference type="PROSITE" id="PS50082">
    <property type="entry name" value="WD_REPEATS_2"/>
    <property type="match status" value="4"/>
</dbReference>
<evidence type="ECO:0000256" key="1">
    <source>
        <dbReference type="ARBA" id="ARBA00022574"/>
    </source>
</evidence>
<dbReference type="Gene3D" id="2.130.10.10">
    <property type="entry name" value="YVTN repeat-like/Quinoprotein amine dehydrogenase"/>
    <property type="match status" value="2"/>
</dbReference>
<dbReference type="Proteomes" id="UP001595824">
    <property type="component" value="Unassembled WGS sequence"/>
</dbReference>
<feature type="repeat" description="WD" evidence="5">
    <location>
        <begin position="425"/>
        <end position="456"/>
    </location>
</feature>
<dbReference type="PROSITE" id="PS50011">
    <property type="entry name" value="PROTEIN_KINASE_DOM"/>
    <property type="match status" value="1"/>
</dbReference>
<evidence type="ECO:0000256" key="3">
    <source>
        <dbReference type="ARBA" id="ARBA00022741"/>
    </source>
</evidence>
<evidence type="ECO:0000256" key="4">
    <source>
        <dbReference type="ARBA" id="ARBA00022840"/>
    </source>
</evidence>
<dbReference type="CDD" id="cd14014">
    <property type="entry name" value="STKc_PknB_like"/>
    <property type="match status" value="1"/>
</dbReference>
<feature type="compositionally biased region" description="Low complexity" evidence="7">
    <location>
        <begin position="9"/>
        <end position="20"/>
    </location>
</feature>
<evidence type="ECO:0000256" key="5">
    <source>
        <dbReference type="PROSITE-ProRule" id="PRU00221"/>
    </source>
</evidence>
<comment type="caution">
    <text evidence="9">The sequence shown here is derived from an EMBL/GenBank/DDBJ whole genome shotgun (WGS) entry which is preliminary data.</text>
</comment>
<dbReference type="PROSITE" id="PS00107">
    <property type="entry name" value="PROTEIN_KINASE_ATP"/>
    <property type="match status" value="1"/>
</dbReference>
<feature type="compositionally biased region" description="Polar residues" evidence="7">
    <location>
        <begin position="397"/>
        <end position="406"/>
    </location>
</feature>
<keyword evidence="4 6" id="KW-0067">ATP-binding</keyword>
<dbReference type="Gene3D" id="3.30.200.20">
    <property type="entry name" value="Phosphorylase Kinase, domain 1"/>
    <property type="match status" value="1"/>
</dbReference>
<keyword evidence="10" id="KW-1185">Reference proteome</keyword>
<feature type="region of interest" description="Disordered" evidence="7">
    <location>
        <begin position="397"/>
        <end position="416"/>
    </location>
</feature>
<dbReference type="InterPro" id="IPR000719">
    <property type="entry name" value="Prot_kinase_dom"/>
</dbReference>
<keyword evidence="9" id="KW-0808">Transferase</keyword>
<dbReference type="SMART" id="SM00220">
    <property type="entry name" value="S_TKc"/>
    <property type="match status" value="1"/>
</dbReference>
<dbReference type="PANTHER" id="PTHR19879">
    <property type="entry name" value="TRANSCRIPTION INITIATION FACTOR TFIID"/>
    <property type="match status" value="1"/>
</dbReference>
<dbReference type="RefSeq" id="WP_381736456.1">
    <property type="nucleotide sequence ID" value="NZ_JBHSDP010000002.1"/>
</dbReference>
<dbReference type="PROSITE" id="PS00678">
    <property type="entry name" value="WD_REPEATS_1"/>
    <property type="match status" value="1"/>
</dbReference>
<dbReference type="InterPro" id="IPR011009">
    <property type="entry name" value="Kinase-like_dom_sf"/>
</dbReference>
<keyword evidence="1 5" id="KW-0853">WD repeat</keyword>
<evidence type="ECO:0000313" key="9">
    <source>
        <dbReference type="EMBL" id="MFC4326386.1"/>
    </source>
</evidence>
<evidence type="ECO:0000256" key="6">
    <source>
        <dbReference type="PROSITE-ProRule" id="PRU10141"/>
    </source>
</evidence>
<feature type="repeat" description="WD" evidence="5">
    <location>
        <begin position="608"/>
        <end position="633"/>
    </location>
</feature>